<dbReference type="FunFam" id="3.30.930.10:FF:000016">
    <property type="entry name" value="Asparagine--tRNA ligase"/>
    <property type="match status" value="1"/>
</dbReference>
<evidence type="ECO:0000256" key="2">
    <source>
        <dbReference type="ARBA" id="ARBA00012816"/>
    </source>
</evidence>
<evidence type="ECO:0000256" key="4">
    <source>
        <dbReference type="ARBA" id="ARBA00022741"/>
    </source>
</evidence>
<dbReference type="PANTHER" id="PTHR22594:SF34">
    <property type="entry name" value="ASPARAGINE--TRNA LIGASE, MITOCHONDRIAL-RELATED"/>
    <property type="match status" value="1"/>
</dbReference>
<dbReference type="SUPFAM" id="SSF50249">
    <property type="entry name" value="Nucleic acid-binding proteins"/>
    <property type="match status" value="1"/>
</dbReference>
<dbReference type="SUPFAM" id="SSF55681">
    <property type="entry name" value="Class II aaRS and biotin synthetases"/>
    <property type="match status" value="1"/>
</dbReference>
<dbReference type="PANTHER" id="PTHR22594">
    <property type="entry name" value="ASPARTYL/LYSYL-TRNA SYNTHETASE"/>
    <property type="match status" value="1"/>
</dbReference>
<feature type="domain" description="Aminoacyl-transfer RNA synthetases class-II family profile" evidence="10">
    <location>
        <begin position="155"/>
        <end position="472"/>
    </location>
</feature>
<dbReference type="InParanoid" id="A7TLN3"/>
<dbReference type="eggNOG" id="KOG0554">
    <property type="taxonomic scope" value="Eukaryota"/>
</dbReference>
<evidence type="ECO:0000313" key="12">
    <source>
        <dbReference type="Proteomes" id="UP000000267"/>
    </source>
</evidence>
<comment type="similarity">
    <text evidence="1">Belongs to the class-II aminoacyl-tRNA synthetase family.</text>
</comment>
<dbReference type="AlphaFoldDB" id="A7TLN3"/>
<dbReference type="InterPro" id="IPR012340">
    <property type="entry name" value="NA-bd_OB-fold"/>
</dbReference>
<dbReference type="NCBIfam" id="TIGR00457">
    <property type="entry name" value="asnS"/>
    <property type="match status" value="1"/>
</dbReference>
<dbReference type="InterPro" id="IPR002312">
    <property type="entry name" value="Asp/Asn-tRNA-synth_IIb"/>
</dbReference>
<dbReference type="InterPro" id="IPR004522">
    <property type="entry name" value="Asn-tRNA-ligase"/>
</dbReference>
<dbReference type="PhylomeDB" id="A7TLN3"/>
<evidence type="ECO:0000256" key="3">
    <source>
        <dbReference type="ARBA" id="ARBA00022598"/>
    </source>
</evidence>
<sequence>MFGRLLCRRYHVNSLKSLYGQVDSLPSKVSNINGWIKSVRLLKKVAFIDIQDGTILKELKIVVPFDSQSNLSSEVATFLKSLRTGQSIAIKDAKLVETEGREQRFELNITDPIDNISIIGNVSESYPLQKKYHSLPYLRTLPTLKHRTSYLGSLLRFRSELEYNMATFFKLNQFTKASPPILTGSDCEGAGELFRVEANGYVEKKQHYFGKPTYLTVSLQLQLEILAMAFSRAWSLSPCFRAEESDTNRHLSEFWMMEAEWCFTKDTKELTTFVKDMIQYITRESYKNFDDFIPKNIPENCLPRNELLERWETLLRDESWNTITYTEAIEILQKRDKEVPFPNYRPIWGEALQSEHERWLSESYFKGPTFVTDYPRDCKAFYMKLNPDGQTVACFDLLVPGIGEIVGGSIREDNFELLSKEVSRRQMNKNGELDWYLSLRKEGSVPHGGFGLGLERFVSYLYGNHNIRDAIPFYRAASGNIDL</sequence>
<dbReference type="KEGG" id="vpo:Kpol_1056p26"/>
<evidence type="ECO:0000256" key="9">
    <source>
        <dbReference type="ARBA" id="ARBA00068798"/>
    </source>
</evidence>
<dbReference type="OrthoDB" id="43906at2759"/>
<dbReference type="GO" id="GO:0005739">
    <property type="term" value="C:mitochondrion"/>
    <property type="evidence" value="ECO:0007669"/>
    <property type="project" value="EnsemblFungi"/>
</dbReference>
<protein>
    <recommendedName>
        <fullName evidence="9">Asparagine--tRNA ligase, mitochondrial</fullName>
        <ecNumber evidence="2">6.1.1.22</ecNumber>
    </recommendedName>
    <alternativeName>
        <fullName evidence="8">Asparaginyl-tRNA synthetase</fullName>
    </alternativeName>
</protein>
<evidence type="ECO:0000259" key="10">
    <source>
        <dbReference type="PROSITE" id="PS50862"/>
    </source>
</evidence>
<dbReference type="Pfam" id="PF00152">
    <property type="entry name" value="tRNA-synt_2"/>
    <property type="match status" value="1"/>
</dbReference>
<dbReference type="FunCoup" id="A7TLN3">
    <property type="interactions" value="506"/>
</dbReference>
<dbReference type="Gene3D" id="3.30.930.10">
    <property type="entry name" value="Bira Bifunctional Protein, Domain 2"/>
    <property type="match status" value="1"/>
</dbReference>
<dbReference type="InterPro" id="IPR004364">
    <property type="entry name" value="Aa-tRNA-synt_II"/>
</dbReference>
<dbReference type="GO" id="GO:0003676">
    <property type="term" value="F:nucleic acid binding"/>
    <property type="evidence" value="ECO:0007669"/>
    <property type="project" value="InterPro"/>
</dbReference>
<evidence type="ECO:0000313" key="11">
    <source>
        <dbReference type="EMBL" id="EDO16825.1"/>
    </source>
</evidence>
<dbReference type="OMA" id="PEMAFYD"/>
<dbReference type="InterPro" id="IPR006195">
    <property type="entry name" value="aa-tRNA-synth_II"/>
</dbReference>
<dbReference type="NCBIfam" id="NF003037">
    <property type="entry name" value="PRK03932.1"/>
    <property type="match status" value="1"/>
</dbReference>
<keyword evidence="3" id="KW-0436">Ligase</keyword>
<dbReference type="Pfam" id="PF01336">
    <property type="entry name" value="tRNA_anti-codon"/>
    <property type="match status" value="1"/>
</dbReference>
<dbReference type="Gene3D" id="2.40.50.140">
    <property type="entry name" value="Nucleic acid-binding proteins"/>
    <property type="match status" value="1"/>
</dbReference>
<evidence type="ECO:0000256" key="1">
    <source>
        <dbReference type="ARBA" id="ARBA00008226"/>
    </source>
</evidence>
<dbReference type="InterPro" id="IPR045864">
    <property type="entry name" value="aa-tRNA-synth_II/BPL/LPL"/>
</dbReference>
<dbReference type="InterPro" id="IPR004365">
    <property type="entry name" value="NA-bd_OB_tRNA"/>
</dbReference>
<keyword evidence="7" id="KW-0030">Aminoacyl-tRNA synthetase</keyword>
<dbReference type="RefSeq" id="XP_001644683.1">
    <property type="nucleotide sequence ID" value="XM_001644633.1"/>
</dbReference>
<evidence type="ECO:0000256" key="8">
    <source>
        <dbReference type="ARBA" id="ARBA00029886"/>
    </source>
</evidence>
<organism evidence="12">
    <name type="scientific">Vanderwaltozyma polyspora (strain ATCC 22028 / DSM 70294 / BCRC 21397 / CBS 2163 / NBRC 10782 / NRRL Y-8283 / UCD 57-17)</name>
    <name type="common">Kluyveromyces polysporus</name>
    <dbReference type="NCBI Taxonomy" id="436907"/>
    <lineage>
        <taxon>Eukaryota</taxon>
        <taxon>Fungi</taxon>
        <taxon>Dikarya</taxon>
        <taxon>Ascomycota</taxon>
        <taxon>Saccharomycotina</taxon>
        <taxon>Saccharomycetes</taxon>
        <taxon>Saccharomycetales</taxon>
        <taxon>Saccharomycetaceae</taxon>
        <taxon>Vanderwaltozyma</taxon>
    </lineage>
</organism>
<dbReference type="GO" id="GO:0070145">
    <property type="term" value="P:mitochondrial asparaginyl-tRNA aminoacylation"/>
    <property type="evidence" value="ECO:0007669"/>
    <property type="project" value="EnsemblFungi"/>
</dbReference>
<accession>A7TLN3</accession>
<gene>
    <name evidence="11" type="ORF">Kpol_1056p26</name>
</gene>
<dbReference type="GeneID" id="5544997"/>
<keyword evidence="6" id="KW-0648">Protein biosynthesis</keyword>
<dbReference type="PRINTS" id="PR01042">
    <property type="entry name" value="TRNASYNTHASP"/>
</dbReference>
<dbReference type="EMBL" id="DS480416">
    <property type="protein sequence ID" value="EDO16825.1"/>
    <property type="molecule type" value="Genomic_DNA"/>
</dbReference>
<keyword evidence="5" id="KW-0067">ATP-binding</keyword>
<evidence type="ECO:0000256" key="5">
    <source>
        <dbReference type="ARBA" id="ARBA00022840"/>
    </source>
</evidence>
<dbReference type="PROSITE" id="PS50862">
    <property type="entry name" value="AA_TRNA_LIGASE_II"/>
    <property type="match status" value="1"/>
</dbReference>
<dbReference type="HOGENOM" id="CLU_004553_2_0_1"/>
<keyword evidence="12" id="KW-1185">Reference proteome</keyword>
<keyword evidence="4" id="KW-0547">Nucleotide-binding</keyword>
<dbReference type="GO" id="GO:0005524">
    <property type="term" value="F:ATP binding"/>
    <property type="evidence" value="ECO:0007669"/>
    <property type="project" value="UniProtKB-KW"/>
</dbReference>
<dbReference type="GO" id="GO:0004816">
    <property type="term" value="F:asparagine-tRNA ligase activity"/>
    <property type="evidence" value="ECO:0007669"/>
    <property type="project" value="UniProtKB-EC"/>
</dbReference>
<evidence type="ECO:0000256" key="6">
    <source>
        <dbReference type="ARBA" id="ARBA00022917"/>
    </source>
</evidence>
<dbReference type="STRING" id="436907.A7TLN3"/>
<dbReference type="CDD" id="cd04318">
    <property type="entry name" value="EcAsnRS_like_N"/>
    <property type="match status" value="1"/>
</dbReference>
<dbReference type="Proteomes" id="UP000000267">
    <property type="component" value="Unassembled WGS sequence"/>
</dbReference>
<reference evidence="11 12" key="1">
    <citation type="journal article" date="2007" name="Proc. Natl. Acad. Sci. U.S.A.">
        <title>Independent sorting-out of thousands of duplicated gene pairs in two yeast species descended from a whole-genome duplication.</title>
        <authorList>
            <person name="Scannell D.R."/>
            <person name="Frank A.C."/>
            <person name="Conant G.C."/>
            <person name="Byrne K.P."/>
            <person name="Woolfit M."/>
            <person name="Wolfe K.H."/>
        </authorList>
    </citation>
    <scope>NUCLEOTIDE SEQUENCE [LARGE SCALE GENOMIC DNA]</scope>
    <source>
        <strain evidence="12">ATCC 22028 / DSM 70294 / BCRC 21397 / CBS 2163 / NBRC 10782 / NRRL Y-8283 / UCD 57-17</strain>
    </source>
</reference>
<proteinExistence type="inferred from homology"/>
<evidence type="ECO:0000256" key="7">
    <source>
        <dbReference type="ARBA" id="ARBA00023146"/>
    </source>
</evidence>
<dbReference type="EC" id="6.1.1.22" evidence="2"/>
<name>A7TLN3_VANPO</name>